<name>A0A7X3D397_9FLAO</name>
<dbReference type="OrthoDB" id="1257726at2"/>
<dbReference type="PROSITE" id="PS51257">
    <property type="entry name" value="PROKAR_LIPOPROTEIN"/>
    <property type="match status" value="1"/>
</dbReference>
<keyword evidence="2" id="KW-1185">Reference proteome</keyword>
<dbReference type="EMBL" id="RCNR01000036">
    <property type="protein sequence ID" value="MUH37281.1"/>
    <property type="molecule type" value="Genomic_DNA"/>
</dbReference>
<dbReference type="RefSeq" id="WP_155600620.1">
    <property type="nucleotide sequence ID" value="NZ_RCNR01000036.1"/>
</dbReference>
<reference evidence="1 2" key="1">
    <citation type="journal article" date="2019" name="Mar. Drugs">
        <title>Comparative Genomics and CAZyme Genome Repertoires of Marine Zobellia amurskyensis KMM 3526(T) and Zobellia laminariae KMM 3676(T).</title>
        <authorList>
            <person name="Chernysheva N."/>
            <person name="Bystritskaya E."/>
            <person name="Stenkova A."/>
            <person name="Golovkin I."/>
            <person name="Nedashkovskaya O."/>
            <person name="Isaeva M."/>
        </authorList>
    </citation>
    <scope>NUCLEOTIDE SEQUENCE [LARGE SCALE GENOMIC DNA]</scope>
    <source>
        <strain evidence="1 2">KMM 3526</strain>
    </source>
</reference>
<proteinExistence type="predicted"/>
<gene>
    <name evidence="1" type="ORF">D9O36_15630</name>
</gene>
<comment type="caution">
    <text evidence="1">The sequence shown here is derived from an EMBL/GenBank/DDBJ whole genome shotgun (WGS) entry which is preliminary data.</text>
</comment>
<dbReference type="Proteomes" id="UP000540519">
    <property type="component" value="Unassembled WGS sequence"/>
</dbReference>
<accession>A0A7X3D397</accession>
<dbReference type="AlphaFoldDB" id="A0A7X3D397"/>
<sequence length="202" mass="22573">MKNIGLVILLLLLGSCVGEVKEKLTKAKAGVSNASTFVKEARKVEGRIEKLKNAVPLTNEQLKEWLPQNLGPLERTGFKVGQAGMYQVNSVEGTYKKAEDKKTLSVMIIDGAGPTGSMMATSYGLLGNFEMETEDEYKHQQTVEINGIKAQQIYKKKSNDTQLMFAYEDRFLVTINANDMLPEETWGMVDELKLEQLTKMTE</sequence>
<evidence type="ECO:0000313" key="1">
    <source>
        <dbReference type="EMBL" id="MUH37281.1"/>
    </source>
</evidence>
<evidence type="ECO:0000313" key="2">
    <source>
        <dbReference type="Proteomes" id="UP000540519"/>
    </source>
</evidence>
<protein>
    <submittedName>
        <fullName evidence="1">Uncharacterized protein</fullName>
    </submittedName>
</protein>
<organism evidence="1 2">
    <name type="scientific">Zobellia amurskyensis</name>
    <dbReference type="NCBI Taxonomy" id="248905"/>
    <lineage>
        <taxon>Bacteria</taxon>
        <taxon>Pseudomonadati</taxon>
        <taxon>Bacteroidota</taxon>
        <taxon>Flavobacteriia</taxon>
        <taxon>Flavobacteriales</taxon>
        <taxon>Flavobacteriaceae</taxon>
        <taxon>Zobellia</taxon>
    </lineage>
</organism>